<dbReference type="GO" id="GO:0016787">
    <property type="term" value="F:hydrolase activity"/>
    <property type="evidence" value="ECO:0007669"/>
    <property type="project" value="UniProtKB-KW"/>
</dbReference>
<accession>A0ABR6WWH4</accession>
<dbReference type="InterPro" id="IPR014407">
    <property type="entry name" value="McrC_bac"/>
</dbReference>
<comment type="caution">
    <text evidence="1">The sequence shown here is derived from an EMBL/GenBank/DDBJ whole genome shotgun (WGS) entry which is preliminary data.</text>
</comment>
<sequence length="349" mass="40398">MIPVQNVYYMLAYAFQVLNEQGYKNIATEQFNNVAELCAAILSKGISVQLKRGLGREYIPETDALSAIRGKINVSESIKTRTLLKKQLVCMYDDFSVNSYMNQVIKTTVALLLRSGISKARKKELRKLFIFFDEVELLDVHNINWSFQYNQNNQTYQMLISICYLIVKGLLQTNSDGTKKLMDFIDEQRMSRLYEKFILEYFRREHPEITANASQIPWQLDDNMNAMLPVMQTDIMLTKDEKTLIIDAKYYANTMQIHYDVQTLHSGNLYQIFTYVKNKESQLSSHPHEVSGMLLYARTDENVLPNNTYRMSGNRISVRTLDLNCTFGHITAQLDAVASEYFGVSSYQF</sequence>
<keyword evidence="1" id="KW-0540">Nuclease</keyword>
<dbReference type="NCBIfam" id="NF007277">
    <property type="entry name" value="PRK09736.1"/>
    <property type="match status" value="1"/>
</dbReference>
<protein>
    <submittedName>
        <fullName evidence="1">5-methylcytosine-specific restriction endonuclease system specificity protein McrC</fullName>
        <ecNumber evidence="1">3.1.21.-</ecNumber>
    </submittedName>
</protein>
<dbReference type="InterPro" id="IPR019292">
    <property type="entry name" value="McrC"/>
</dbReference>
<name>A0ABR6WWH4_9FIRM</name>
<dbReference type="PANTHER" id="PTHR38733:SF1">
    <property type="entry name" value="TYPE IV METHYL-DIRECTED RESTRICTION ENZYME ECOKMCRBC"/>
    <property type="match status" value="1"/>
</dbReference>
<dbReference type="PIRSF" id="PIRSF003109">
    <property type="entry name" value="McrC"/>
    <property type="match status" value="1"/>
</dbReference>
<dbReference type="Pfam" id="PF10117">
    <property type="entry name" value="McrBC"/>
    <property type="match status" value="1"/>
</dbReference>
<gene>
    <name evidence="1" type="primary">mcrC</name>
    <name evidence="1" type="ORF">GH808_10780</name>
</gene>
<dbReference type="Proteomes" id="UP000603234">
    <property type="component" value="Unassembled WGS sequence"/>
</dbReference>
<evidence type="ECO:0000313" key="2">
    <source>
        <dbReference type="Proteomes" id="UP000603234"/>
    </source>
</evidence>
<proteinExistence type="predicted"/>
<dbReference type="GO" id="GO:0004519">
    <property type="term" value="F:endonuclease activity"/>
    <property type="evidence" value="ECO:0007669"/>
    <property type="project" value="UniProtKB-KW"/>
</dbReference>
<dbReference type="PANTHER" id="PTHR38733">
    <property type="entry name" value="PROTEIN MCRC"/>
    <property type="match status" value="1"/>
</dbReference>
<keyword evidence="1" id="KW-0378">Hydrolase</keyword>
<dbReference type="EMBL" id="WJBC01000016">
    <property type="protein sequence ID" value="MBC3804915.1"/>
    <property type="molecule type" value="Genomic_DNA"/>
</dbReference>
<dbReference type="EC" id="3.1.21.-" evidence="1"/>
<reference evidence="1 2" key="1">
    <citation type="journal article" date="2020" name="mSystems">
        <title>Defining Genomic and Predicted Metabolic Features of the Acetobacterium Genus.</title>
        <authorList>
            <person name="Ross D.E."/>
            <person name="Marshall C.W."/>
            <person name="Gulliver D."/>
            <person name="May H.D."/>
            <person name="Norman R.S."/>
        </authorList>
    </citation>
    <scope>NUCLEOTIDE SEQUENCE [LARGE SCALE GENOMIC DNA]</scope>
    <source>
        <strain evidence="1 2">DSM 8238</strain>
    </source>
</reference>
<keyword evidence="2" id="KW-1185">Reference proteome</keyword>
<evidence type="ECO:0000313" key="1">
    <source>
        <dbReference type="EMBL" id="MBC3804915.1"/>
    </source>
</evidence>
<dbReference type="RefSeq" id="WP_186842801.1">
    <property type="nucleotide sequence ID" value="NZ_WJBC01000016.1"/>
</dbReference>
<organism evidence="1 2">
    <name type="scientific">Acetobacterium fimetarium</name>
    <dbReference type="NCBI Taxonomy" id="52691"/>
    <lineage>
        <taxon>Bacteria</taxon>
        <taxon>Bacillati</taxon>
        <taxon>Bacillota</taxon>
        <taxon>Clostridia</taxon>
        <taxon>Eubacteriales</taxon>
        <taxon>Eubacteriaceae</taxon>
        <taxon>Acetobacterium</taxon>
    </lineage>
</organism>
<keyword evidence="1" id="KW-0255">Endonuclease</keyword>